<name>A0A7Y2E5G3_UNCEI</name>
<protein>
    <submittedName>
        <fullName evidence="6">MFS transporter</fullName>
    </submittedName>
</protein>
<evidence type="ECO:0000256" key="4">
    <source>
        <dbReference type="SAM" id="Phobius"/>
    </source>
</evidence>
<sequence>MIRILVAAFLMDMALYLTMTGAPYRALQLGAGTLVLGLLASARAIPYSLLTIWAGSQSTPEHRTRLTRIVLPFGAIGVLLLAFVSHVAMIFVLLAVLGVALAFFWPALMASVADRVPPKAMARAVGWFNLAWSSGKGVGFLCGGILLERAGFFTVFLVAAALMMVAATLVGSSGKHEAVAPEEDAYEPKHLHTYRWVCWVGTAFTMGMVAVMNHHLPEWLEARGWSESVFGGFLGATFLTQTVAFVFLGRTGSWNYRPWPLILSTLVLSGVMLAVPFLQKPVWFFVLAPFMGVSMGLLFSSSLIYSLAGREKRGRNAGINEAFVGLGTVLFPVLGGLAGSLTQNLDAPYLFSAASGVGLILLQINRLSGK</sequence>
<evidence type="ECO:0000256" key="1">
    <source>
        <dbReference type="ARBA" id="ARBA00022692"/>
    </source>
</evidence>
<feature type="transmembrane region" description="Helical" evidence="4">
    <location>
        <begin position="152"/>
        <end position="172"/>
    </location>
</feature>
<feature type="transmembrane region" description="Helical" evidence="4">
    <location>
        <begin position="319"/>
        <end position="341"/>
    </location>
</feature>
<comment type="caution">
    <text evidence="6">The sequence shown here is derived from an EMBL/GenBank/DDBJ whole genome shotgun (WGS) entry which is preliminary data.</text>
</comment>
<dbReference type="PANTHER" id="PTHR23526">
    <property type="entry name" value="INTEGRAL MEMBRANE TRANSPORT PROTEIN-RELATED"/>
    <property type="match status" value="1"/>
</dbReference>
<accession>A0A7Y2E5G3</accession>
<organism evidence="6 7">
    <name type="scientific">Eiseniibacteriota bacterium</name>
    <dbReference type="NCBI Taxonomy" id="2212470"/>
    <lineage>
        <taxon>Bacteria</taxon>
        <taxon>Candidatus Eiseniibacteriota</taxon>
    </lineage>
</organism>
<dbReference type="PANTHER" id="PTHR23526:SF4">
    <property type="entry name" value="INTEGRAL MEMBRANE TRANSPORT PROTEIN"/>
    <property type="match status" value="1"/>
</dbReference>
<dbReference type="Proteomes" id="UP000547674">
    <property type="component" value="Unassembled WGS sequence"/>
</dbReference>
<keyword evidence="3 4" id="KW-0472">Membrane</keyword>
<evidence type="ECO:0000259" key="5">
    <source>
        <dbReference type="PROSITE" id="PS50850"/>
    </source>
</evidence>
<feature type="transmembrane region" description="Helical" evidence="4">
    <location>
        <begin position="228"/>
        <end position="248"/>
    </location>
</feature>
<feature type="transmembrane region" description="Helical" evidence="4">
    <location>
        <begin position="30"/>
        <end position="54"/>
    </location>
</feature>
<dbReference type="InterPro" id="IPR020846">
    <property type="entry name" value="MFS_dom"/>
</dbReference>
<feature type="transmembrane region" description="Helical" evidence="4">
    <location>
        <begin position="260"/>
        <end position="278"/>
    </location>
</feature>
<evidence type="ECO:0000313" key="6">
    <source>
        <dbReference type="EMBL" id="NNF05471.1"/>
    </source>
</evidence>
<dbReference type="SUPFAM" id="SSF103473">
    <property type="entry name" value="MFS general substrate transporter"/>
    <property type="match status" value="1"/>
</dbReference>
<gene>
    <name evidence="6" type="ORF">HKN21_01800</name>
</gene>
<dbReference type="AlphaFoldDB" id="A0A7Y2E5G3"/>
<feature type="transmembrane region" description="Helical" evidence="4">
    <location>
        <begin position="124"/>
        <end position="146"/>
    </location>
</feature>
<feature type="transmembrane region" description="Helical" evidence="4">
    <location>
        <begin position="193"/>
        <end position="216"/>
    </location>
</feature>
<dbReference type="EMBL" id="JABDJR010000060">
    <property type="protein sequence ID" value="NNF05471.1"/>
    <property type="molecule type" value="Genomic_DNA"/>
</dbReference>
<dbReference type="InterPro" id="IPR036259">
    <property type="entry name" value="MFS_trans_sf"/>
</dbReference>
<keyword evidence="2 4" id="KW-1133">Transmembrane helix</keyword>
<dbReference type="Gene3D" id="1.20.1250.20">
    <property type="entry name" value="MFS general substrate transporter like domains"/>
    <property type="match status" value="2"/>
</dbReference>
<dbReference type="PROSITE" id="PS50850">
    <property type="entry name" value="MFS"/>
    <property type="match status" value="1"/>
</dbReference>
<dbReference type="GO" id="GO:0022857">
    <property type="term" value="F:transmembrane transporter activity"/>
    <property type="evidence" value="ECO:0007669"/>
    <property type="project" value="InterPro"/>
</dbReference>
<dbReference type="InterPro" id="IPR052528">
    <property type="entry name" value="Sugar_transport-like"/>
</dbReference>
<feature type="transmembrane region" description="Helical" evidence="4">
    <location>
        <begin position="90"/>
        <end position="112"/>
    </location>
</feature>
<dbReference type="InterPro" id="IPR011701">
    <property type="entry name" value="MFS"/>
</dbReference>
<feature type="domain" description="Major facilitator superfamily (MFS) profile" evidence="5">
    <location>
        <begin position="1"/>
        <end position="370"/>
    </location>
</feature>
<evidence type="ECO:0000313" key="7">
    <source>
        <dbReference type="Proteomes" id="UP000547674"/>
    </source>
</evidence>
<evidence type="ECO:0000256" key="3">
    <source>
        <dbReference type="ARBA" id="ARBA00023136"/>
    </source>
</evidence>
<reference evidence="6 7" key="1">
    <citation type="submission" date="2020-03" db="EMBL/GenBank/DDBJ databases">
        <title>Metabolic flexibility allows generalist bacteria to become dominant in a frequently disturbed ecosystem.</title>
        <authorList>
            <person name="Chen Y.-J."/>
            <person name="Leung P.M."/>
            <person name="Bay S.K."/>
            <person name="Hugenholtz P."/>
            <person name="Kessler A.J."/>
            <person name="Shelley G."/>
            <person name="Waite D.W."/>
            <person name="Cook P.L."/>
            <person name="Greening C."/>
        </authorList>
    </citation>
    <scope>NUCLEOTIDE SEQUENCE [LARGE SCALE GENOMIC DNA]</scope>
    <source>
        <strain evidence="6">SS_bin_28</strain>
    </source>
</reference>
<keyword evidence="1 4" id="KW-0812">Transmembrane</keyword>
<feature type="transmembrane region" description="Helical" evidence="4">
    <location>
        <begin position="66"/>
        <end position="84"/>
    </location>
</feature>
<proteinExistence type="predicted"/>
<evidence type="ECO:0000256" key="2">
    <source>
        <dbReference type="ARBA" id="ARBA00022989"/>
    </source>
</evidence>
<feature type="transmembrane region" description="Helical" evidence="4">
    <location>
        <begin position="347"/>
        <end position="364"/>
    </location>
</feature>
<feature type="transmembrane region" description="Helical" evidence="4">
    <location>
        <begin position="284"/>
        <end position="307"/>
    </location>
</feature>
<dbReference type="Pfam" id="PF07690">
    <property type="entry name" value="MFS_1"/>
    <property type="match status" value="1"/>
</dbReference>